<reference evidence="3" key="1">
    <citation type="journal article" date="2020" name="mSystems">
        <title>Genome- and Community-Level Interaction Insights into Carbon Utilization and Element Cycling Functions of Hydrothermarchaeota in Hydrothermal Sediment.</title>
        <authorList>
            <person name="Zhou Z."/>
            <person name="Liu Y."/>
            <person name="Xu W."/>
            <person name="Pan J."/>
            <person name="Luo Z.H."/>
            <person name="Li M."/>
        </authorList>
    </citation>
    <scope>NUCLEOTIDE SEQUENCE [LARGE SCALE GENOMIC DNA]</scope>
    <source>
        <strain evidence="3">SpSt-81</strain>
    </source>
</reference>
<dbReference type="GO" id="GO:0005737">
    <property type="term" value="C:cytoplasm"/>
    <property type="evidence" value="ECO:0007669"/>
    <property type="project" value="TreeGrafter"/>
</dbReference>
<dbReference type="InterPro" id="IPR004143">
    <property type="entry name" value="BPL_LPL_catalytic"/>
</dbReference>
<dbReference type="SUPFAM" id="SSF55681">
    <property type="entry name" value="Class II aaRS and biotin synthetases"/>
    <property type="match status" value="1"/>
</dbReference>
<name>A0A7C3RQC0_DICTH</name>
<feature type="domain" description="BPL/LPL catalytic" evidence="2">
    <location>
        <begin position="1"/>
        <end position="182"/>
    </location>
</feature>
<evidence type="ECO:0000259" key="2">
    <source>
        <dbReference type="PROSITE" id="PS51733"/>
    </source>
</evidence>
<dbReference type="PROSITE" id="PS51733">
    <property type="entry name" value="BPL_LPL_CATALYTIC"/>
    <property type="match status" value="1"/>
</dbReference>
<keyword evidence="1 3" id="KW-0436">Ligase</keyword>
<protein>
    <submittedName>
        <fullName evidence="3">Biotin--[acetyl-CoA-carboxylase] ligase</fullName>
        <ecNumber evidence="3">6.3.4.15</ecNumber>
    </submittedName>
</protein>
<dbReference type="CDD" id="cd16442">
    <property type="entry name" value="BPL"/>
    <property type="match status" value="1"/>
</dbReference>
<evidence type="ECO:0000256" key="1">
    <source>
        <dbReference type="ARBA" id="ARBA00022598"/>
    </source>
</evidence>
<dbReference type="Pfam" id="PF03099">
    <property type="entry name" value="BPL_LplA_LipB"/>
    <property type="match status" value="1"/>
</dbReference>
<dbReference type="NCBIfam" id="TIGR00121">
    <property type="entry name" value="birA_ligase"/>
    <property type="match status" value="1"/>
</dbReference>
<dbReference type="InterPro" id="IPR045864">
    <property type="entry name" value="aa-tRNA-synth_II/BPL/LPL"/>
</dbReference>
<dbReference type="PANTHER" id="PTHR12835:SF5">
    <property type="entry name" value="BIOTIN--PROTEIN LIGASE"/>
    <property type="match status" value="1"/>
</dbReference>
<proteinExistence type="predicted"/>
<accession>A0A7C3RQC0</accession>
<gene>
    <name evidence="3" type="ORF">ENW00_02230</name>
</gene>
<dbReference type="GO" id="GO:0004077">
    <property type="term" value="F:biotin--[biotin carboxyl-carrier protein] ligase activity"/>
    <property type="evidence" value="ECO:0007669"/>
    <property type="project" value="UniProtKB-EC"/>
</dbReference>
<dbReference type="InterPro" id="IPR004408">
    <property type="entry name" value="Biotin_CoA_COase_ligase"/>
</dbReference>
<dbReference type="Gene3D" id="3.30.930.10">
    <property type="entry name" value="Bira Bifunctional Protein, Domain 2"/>
    <property type="match status" value="1"/>
</dbReference>
<dbReference type="AlphaFoldDB" id="A0A7C3RQC0"/>
<dbReference type="EMBL" id="DTIN01000009">
    <property type="protein sequence ID" value="HFX12962.1"/>
    <property type="molecule type" value="Genomic_DNA"/>
</dbReference>
<comment type="caution">
    <text evidence="3">The sequence shown here is derived from an EMBL/GenBank/DDBJ whole genome shotgun (WGS) entry which is preliminary data.</text>
</comment>
<organism evidence="3">
    <name type="scientific">Dictyoglomus thermophilum</name>
    <dbReference type="NCBI Taxonomy" id="14"/>
    <lineage>
        <taxon>Bacteria</taxon>
        <taxon>Pseudomonadati</taxon>
        <taxon>Dictyoglomota</taxon>
        <taxon>Dictyoglomia</taxon>
        <taxon>Dictyoglomales</taxon>
        <taxon>Dictyoglomaceae</taxon>
        <taxon>Dictyoglomus</taxon>
    </lineage>
</organism>
<dbReference type="EC" id="6.3.4.15" evidence="3"/>
<evidence type="ECO:0000313" key="3">
    <source>
        <dbReference type="EMBL" id="HFX12962.1"/>
    </source>
</evidence>
<dbReference type="PANTHER" id="PTHR12835">
    <property type="entry name" value="BIOTIN PROTEIN LIGASE"/>
    <property type="match status" value="1"/>
</dbReference>
<sequence>MIIYYKQVTSTMDIAHDYASKNFPHGTIILADIQTEGRGRLRRKWISPEGGLWFSIILYPSIYLKKKIDCLGILISVAVYKALDIFLKEKDILNFKWPNDLELNKKKVAGILLESIYENNEIKYIIAGVGINLFVEQSYFQKYDIDATSLKDLVLVEDKLIILKEIRNQILSHIADYPDKWDYVFQFYKSRFPYIGSNAVNRLNGKEVKIVDIDDNGSIILEEENKIKKYPWGGISLEIKRITY</sequence>